<evidence type="ECO:0000256" key="9">
    <source>
        <dbReference type="ARBA" id="ARBA00022840"/>
    </source>
</evidence>
<evidence type="ECO:0000313" key="16">
    <source>
        <dbReference type="EMBL" id="OIQ73763.1"/>
    </source>
</evidence>
<dbReference type="GO" id="GO:0036433">
    <property type="term" value="F:di-trans, poly-cis-undecaprenol kinase activity"/>
    <property type="evidence" value="ECO:0007669"/>
    <property type="project" value="UniProtKB-EC"/>
</dbReference>
<reference evidence="16" key="1">
    <citation type="submission" date="2016-10" db="EMBL/GenBank/DDBJ databases">
        <title>Sequence of Gallionella enrichment culture.</title>
        <authorList>
            <person name="Poehlein A."/>
            <person name="Muehling M."/>
            <person name="Daniel R."/>
        </authorList>
    </citation>
    <scope>NUCLEOTIDE SEQUENCE</scope>
</reference>
<keyword evidence="3" id="KW-1003">Cell membrane</keyword>
<keyword evidence="10 15" id="KW-1133">Transmembrane helix</keyword>
<evidence type="ECO:0000256" key="14">
    <source>
        <dbReference type="ARBA" id="ARBA00023264"/>
    </source>
</evidence>
<keyword evidence="6 15" id="KW-0812">Transmembrane</keyword>
<proteinExistence type="inferred from homology"/>
<sequence>MKRPATPNSRSVTRLASLRHAARGVWQLLATQMNARIHACAAVTVVAMGYWLEVSLLEWGLLILAIGLVLCAEGLNTALEFVVDLASPQWHELARDAKDVAAGAVLLASVTAFGVGLTIFLPKFLQKL</sequence>
<dbReference type="AlphaFoldDB" id="A0A1J5Q8E8"/>
<accession>A0A1J5Q8E8</accession>
<evidence type="ECO:0000256" key="12">
    <source>
        <dbReference type="ARBA" id="ARBA00023136"/>
    </source>
</evidence>
<comment type="similarity">
    <text evidence="2">Belongs to the bacterial diacylglycerol kinase family.</text>
</comment>
<protein>
    <submittedName>
        <fullName evidence="16">Undecaprenol kinase</fullName>
        <ecNumber evidence="16">2.7.1.66</ecNumber>
    </submittedName>
</protein>
<dbReference type="Pfam" id="PF01219">
    <property type="entry name" value="DAGK_prokar"/>
    <property type="match status" value="1"/>
</dbReference>
<feature type="transmembrane region" description="Helical" evidence="15">
    <location>
        <begin position="35"/>
        <end position="52"/>
    </location>
</feature>
<keyword evidence="14" id="KW-1208">Phospholipid metabolism</keyword>
<dbReference type="PANTHER" id="PTHR34299:SF1">
    <property type="entry name" value="DIACYLGLYCEROL KINASE"/>
    <property type="match status" value="1"/>
</dbReference>
<dbReference type="PROSITE" id="PS01069">
    <property type="entry name" value="DAGK_PROKAR"/>
    <property type="match status" value="1"/>
</dbReference>
<evidence type="ECO:0000256" key="6">
    <source>
        <dbReference type="ARBA" id="ARBA00022692"/>
    </source>
</evidence>
<dbReference type="GO" id="GO:0005524">
    <property type="term" value="F:ATP binding"/>
    <property type="evidence" value="ECO:0007669"/>
    <property type="project" value="UniProtKB-KW"/>
</dbReference>
<name>A0A1J5Q8E8_9ZZZZ</name>
<evidence type="ECO:0000256" key="1">
    <source>
        <dbReference type="ARBA" id="ARBA00004651"/>
    </source>
</evidence>
<evidence type="ECO:0000256" key="10">
    <source>
        <dbReference type="ARBA" id="ARBA00022989"/>
    </source>
</evidence>
<dbReference type="EC" id="2.7.1.66" evidence="16"/>
<dbReference type="InterPro" id="IPR036945">
    <property type="entry name" value="DAGK_sf"/>
</dbReference>
<keyword evidence="7" id="KW-0547">Nucleotide-binding</keyword>
<keyword evidence="9" id="KW-0067">ATP-binding</keyword>
<keyword evidence="4" id="KW-0444">Lipid biosynthesis</keyword>
<keyword evidence="13" id="KW-0594">Phospholipid biosynthesis</keyword>
<evidence type="ECO:0000256" key="7">
    <source>
        <dbReference type="ARBA" id="ARBA00022741"/>
    </source>
</evidence>
<evidence type="ECO:0000256" key="15">
    <source>
        <dbReference type="SAM" id="Phobius"/>
    </source>
</evidence>
<dbReference type="CDD" id="cd14265">
    <property type="entry name" value="UDPK_IM_like"/>
    <property type="match status" value="1"/>
</dbReference>
<evidence type="ECO:0000256" key="5">
    <source>
        <dbReference type="ARBA" id="ARBA00022679"/>
    </source>
</evidence>
<dbReference type="PANTHER" id="PTHR34299">
    <property type="entry name" value="DIACYLGLYCEROL KINASE"/>
    <property type="match status" value="1"/>
</dbReference>
<gene>
    <name evidence="16" type="primary">dgkA_10</name>
    <name evidence="16" type="ORF">GALL_445980</name>
</gene>
<dbReference type="InterPro" id="IPR033717">
    <property type="entry name" value="UDPK"/>
</dbReference>
<dbReference type="Gene3D" id="1.10.287.3610">
    <property type="match status" value="1"/>
</dbReference>
<evidence type="ECO:0000256" key="3">
    <source>
        <dbReference type="ARBA" id="ARBA00022475"/>
    </source>
</evidence>
<keyword evidence="12 15" id="KW-0472">Membrane</keyword>
<dbReference type="GO" id="GO:0005886">
    <property type="term" value="C:plasma membrane"/>
    <property type="evidence" value="ECO:0007669"/>
    <property type="project" value="UniProtKB-SubCell"/>
</dbReference>
<keyword evidence="11" id="KW-0443">Lipid metabolism</keyword>
<feature type="transmembrane region" description="Helical" evidence="15">
    <location>
        <begin position="99"/>
        <end position="121"/>
    </location>
</feature>
<dbReference type="InterPro" id="IPR000829">
    <property type="entry name" value="DAGK"/>
</dbReference>
<keyword evidence="8 16" id="KW-0418">Kinase</keyword>
<evidence type="ECO:0000256" key="8">
    <source>
        <dbReference type="ARBA" id="ARBA00022777"/>
    </source>
</evidence>
<comment type="caution">
    <text evidence="16">The sequence shown here is derived from an EMBL/GenBank/DDBJ whole genome shotgun (WGS) entry which is preliminary data.</text>
</comment>
<dbReference type="GO" id="GO:0008654">
    <property type="term" value="P:phospholipid biosynthetic process"/>
    <property type="evidence" value="ECO:0007669"/>
    <property type="project" value="UniProtKB-KW"/>
</dbReference>
<evidence type="ECO:0000256" key="2">
    <source>
        <dbReference type="ARBA" id="ARBA00005967"/>
    </source>
</evidence>
<evidence type="ECO:0000256" key="11">
    <source>
        <dbReference type="ARBA" id="ARBA00023098"/>
    </source>
</evidence>
<organism evidence="16">
    <name type="scientific">mine drainage metagenome</name>
    <dbReference type="NCBI Taxonomy" id="410659"/>
    <lineage>
        <taxon>unclassified sequences</taxon>
        <taxon>metagenomes</taxon>
        <taxon>ecological metagenomes</taxon>
    </lineage>
</organism>
<feature type="transmembrane region" description="Helical" evidence="15">
    <location>
        <begin position="59"/>
        <end position="79"/>
    </location>
</feature>
<dbReference type="EMBL" id="MLJW01002744">
    <property type="protein sequence ID" value="OIQ73763.1"/>
    <property type="molecule type" value="Genomic_DNA"/>
</dbReference>
<keyword evidence="5 16" id="KW-0808">Transferase</keyword>
<comment type="subcellular location">
    <subcellularLocation>
        <location evidence="1">Cell membrane</location>
        <topology evidence="1">Multi-pass membrane protein</topology>
    </subcellularLocation>
</comment>
<evidence type="ECO:0000256" key="13">
    <source>
        <dbReference type="ARBA" id="ARBA00023209"/>
    </source>
</evidence>
<evidence type="ECO:0000256" key="4">
    <source>
        <dbReference type="ARBA" id="ARBA00022516"/>
    </source>
</evidence>